<dbReference type="Gene3D" id="3.30.450.20">
    <property type="entry name" value="PAS domain"/>
    <property type="match status" value="3"/>
</dbReference>
<comment type="caution">
    <text evidence="2">The sequence shown here is derived from an EMBL/GenBank/DDBJ whole genome shotgun (WGS) entry which is preliminary data.</text>
</comment>
<feature type="domain" description="PAS" evidence="1">
    <location>
        <begin position="189"/>
        <end position="234"/>
    </location>
</feature>
<accession>A0A2V2MZ77</accession>
<evidence type="ECO:0000313" key="2">
    <source>
        <dbReference type="EMBL" id="PWR73252.1"/>
    </source>
</evidence>
<feature type="domain" description="PAS" evidence="1">
    <location>
        <begin position="66"/>
        <end position="109"/>
    </location>
</feature>
<dbReference type="Pfam" id="PF13426">
    <property type="entry name" value="PAS_9"/>
    <property type="match status" value="2"/>
</dbReference>
<gene>
    <name evidence="2" type="ORF">DK846_05360</name>
</gene>
<dbReference type="EMBL" id="QGMY01000003">
    <property type="protein sequence ID" value="PWR73252.1"/>
    <property type="molecule type" value="Genomic_DNA"/>
</dbReference>
<dbReference type="PROSITE" id="PS50112">
    <property type="entry name" value="PAS"/>
    <property type="match status" value="2"/>
</dbReference>
<dbReference type="SUPFAM" id="SSF55785">
    <property type="entry name" value="PYP-like sensor domain (PAS domain)"/>
    <property type="match status" value="2"/>
</dbReference>
<dbReference type="OrthoDB" id="3369at2157"/>
<dbReference type="PANTHER" id="PTHR44757">
    <property type="entry name" value="DIGUANYLATE CYCLASE DGCP"/>
    <property type="match status" value="1"/>
</dbReference>
<dbReference type="GO" id="GO:0006355">
    <property type="term" value="P:regulation of DNA-templated transcription"/>
    <property type="evidence" value="ECO:0007669"/>
    <property type="project" value="InterPro"/>
</dbReference>
<name>A0A2V2MZ77_9EURY</name>
<dbReference type="AlphaFoldDB" id="A0A2V2MZ77"/>
<dbReference type="SUPFAM" id="SSF46785">
    <property type="entry name" value="Winged helix' DNA-binding domain"/>
    <property type="match status" value="1"/>
</dbReference>
<dbReference type="Proteomes" id="UP000245657">
    <property type="component" value="Unassembled WGS sequence"/>
</dbReference>
<dbReference type="InterPro" id="IPR036390">
    <property type="entry name" value="WH_DNA-bd_sf"/>
</dbReference>
<organism evidence="2 3">
    <name type="scientific">Methanospirillum lacunae</name>
    <dbReference type="NCBI Taxonomy" id="668570"/>
    <lineage>
        <taxon>Archaea</taxon>
        <taxon>Methanobacteriati</taxon>
        <taxon>Methanobacteriota</taxon>
        <taxon>Stenosarchaea group</taxon>
        <taxon>Methanomicrobia</taxon>
        <taxon>Methanomicrobiales</taxon>
        <taxon>Methanospirillaceae</taxon>
        <taxon>Methanospirillum</taxon>
    </lineage>
</organism>
<dbReference type="NCBIfam" id="TIGR00229">
    <property type="entry name" value="sensory_box"/>
    <property type="match status" value="2"/>
</dbReference>
<dbReference type="Pfam" id="PF00989">
    <property type="entry name" value="PAS"/>
    <property type="match status" value="1"/>
</dbReference>
<dbReference type="GeneID" id="97549980"/>
<dbReference type="PANTHER" id="PTHR44757:SF2">
    <property type="entry name" value="BIOFILM ARCHITECTURE MAINTENANCE PROTEIN MBAA"/>
    <property type="match status" value="1"/>
</dbReference>
<sequence>MQRIAEELARVKELLRQQHQGMTITDIAEKLGKNKHSVGRYLDILHASGHVDLRTFGMAKVYTLSSRVPLSALLSYTTDLVMVVDKNLRVLQVNDPFLSLIGVDKDQVLFQEIRYIAAPDPAIHTLLDIMAEQILIGKDLEEVALEIEPKRYYHLKVVPTVFEDGTAGTTVILEDKTTERLAHDEIKRSREFFEEMIANMSDGLLVVEIREGKKETLYVNKRFTEITGYSSEELATIEPPQFAGKEEKEKVRCKFKEMGDNPASIQEFSFWSERRDGKSRYLNIRMSSNRYGDADRYYVLISDMTEKRVQEEQQQLQWKVMRKVVDQFPHPISCYRQDERVFLVNKEFCRLFGCTHEEEATGKNLQELLPADLYRAFVNGDTELLKHGGHKSGSIQIYSPGGNMREVPIEKSVVSVGDSGDQYIFSIIISDFDYSAGSNKKSSGSF</sequence>
<evidence type="ECO:0000313" key="3">
    <source>
        <dbReference type="Proteomes" id="UP000245657"/>
    </source>
</evidence>
<dbReference type="RefSeq" id="WP_109967906.1">
    <property type="nucleotide sequence ID" value="NZ_CP176093.1"/>
</dbReference>
<proteinExistence type="predicted"/>
<dbReference type="SMART" id="SM00091">
    <property type="entry name" value="PAS"/>
    <property type="match status" value="3"/>
</dbReference>
<dbReference type="InterPro" id="IPR013767">
    <property type="entry name" value="PAS_fold"/>
</dbReference>
<protein>
    <recommendedName>
        <fullName evidence="1">PAS domain-containing protein</fullName>
    </recommendedName>
</protein>
<dbReference type="InterPro" id="IPR035965">
    <property type="entry name" value="PAS-like_dom_sf"/>
</dbReference>
<dbReference type="Gene3D" id="1.10.10.10">
    <property type="entry name" value="Winged helix-like DNA-binding domain superfamily/Winged helix DNA-binding domain"/>
    <property type="match status" value="1"/>
</dbReference>
<keyword evidence="3" id="KW-1185">Reference proteome</keyword>
<evidence type="ECO:0000259" key="1">
    <source>
        <dbReference type="PROSITE" id="PS50112"/>
    </source>
</evidence>
<dbReference type="InterPro" id="IPR052155">
    <property type="entry name" value="Biofilm_reg_signaling"/>
</dbReference>
<dbReference type="InterPro" id="IPR036388">
    <property type="entry name" value="WH-like_DNA-bd_sf"/>
</dbReference>
<reference evidence="2 3" key="1">
    <citation type="submission" date="2018-05" db="EMBL/GenBank/DDBJ databases">
        <title>Draft genome of Methanospirillum lacunae Ki8-1.</title>
        <authorList>
            <person name="Dueholm M.S."/>
            <person name="Nielsen P.H."/>
            <person name="Bakmann L.F."/>
            <person name="Otzen D.E."/>
        </authorList>
    </citation>
    <scope>NUCLEOTIDE SEQUENCE [LARGE SCALE GENOMIC DNA]</scope>
    <source>
        <strain evidence="2 3">Ki8-1</strain>
    </source>
</reference>
<dbReference type="InterPro" id="IPR000014">
    <property type="entry name" value="PAS"/>
</dbReference>